<name>I7LFW9_9LACO</name>
<evidence type="ECO:0000259" key="4">
    <source>
        <dbReference type="Pfam" id="PF04650"/>
    </source>
</evidence>
<accession>I7LFW9</accession>
<gene>
    <name evidence="5" type="ORF">BN52_02085</name>
    <name evidence="6" type="ORF">FC38_GL000969</name>
</gene>
<keyword evidence="1 3" id="KW-0732">Signal</keyword>
<dbReference type="EMBL" id="CAKC01000045">
    <property type="protein sequence ID" value="CCI87043.1"/>
    <property type="molecule type" value="Genomic_DNA"/>
</dbReference>
<comment type="caution">
    <text evidence="5">The sequence shown here is derived from an EMBL/GenBank/DDBJ whole genome shotgun (WGS) entry which is preliminary data.</text>
</comment>
<evidence type="ECO:0000313" key="7">
    <source>
        <dbReference type="Proteomes" id="UP000009326"/>
    </source>
</evidence>
<reference evidence="6 8" key="2">
    <citation type="journal article" date="2015" name="Genome Announc.">
        <title>Expanding the biotechnology potential of lactobacilli through comparative genomics of 213 strains and associated genera.</title>
        <authorList>
            <person name="Sun Z."/>
            <person name="Harris H.M."/>
            <person name="McCann A."/>
            <person name="Guo C."/>
            <person name="Argimon S."/>
            <person name="Zhang W."/>
            <person name="Yang X."/>
            <person name="Jeffery I.B."/>
            <person name="Cooney J.C."/>
            <person name="Kagawa T.F."/>
            <person name="Liu W."/>
            <person name="Song Y."/>
            <person name="Salvetti E."/>
            <person name="Wrobel A."/>
            <person name="Rasinkangas P."/>
            <person name="Parkhill J."/>
            <person name="Rea M.C."/>
            <person name="O'Sullivan O."/>
            <person name="Ritari J."/>
            <person name="Douillard F.P."/>
            <person name="Paul Ross R."/>
            <person name="Yang R."/>
            <person name="Briner A.E."/>
            <person name="Felis G.E."/>
            <person name="de Vos W.M."/>
            <person name="Barrangou R."/>
            <person name="Klaenhammer T.R."/>
            <person name="Caufield P.W."/>
            <person name="Cui Y."/>
            <person name="Zhang H."/>
            <person name="O'Toole P.W."/>
        </authorList>
    </citation>
    <scope>NUCLEOTIDE SEQUENCE [LARGE SCALE GENOMIC DNA]</scope>
    <source>
        <strain evidence="6 8">DSM 23908</strain>
    </source>
</reference>
<organism evidence="5 7">
    <name type="scientific">Lactobacillus gigeriorum DSM 23908 = CRBIP 24.85</name>
    <dbReference type="NCBI Taxonomy" id="1423751"/>
    <lineage>
        <taxon>Bacteria</taxon>
        <taxon>Bacillati</taxon>
        <taxon>Bacillota</taxon>
        <taxon>Bacilli</taxon>
        <taxon>Lactobacillales</taxon>
        <taxon>Lactobacillaceae</taxon>
        <taxon>Lactobacillus</taxon>
    </lineage>
</organism>
<evidence type="ECO:0000256" key="3">
    <source>
        <dbReference type="SAM" id="SignalP"/>
    </source>
</evidence>
<evidence type="ECO:0000313" key="8">
    <source>
        <dbReference type="Proteomes" id="UP000051521"/>
    </source>
</evidence>
<sequence length="113" mass="12275">MIERRPKYTLRKLSVGLASIMMGSVLFLTNPPEAHAETGNSDPATTESSSVDEKSTSINNQKDTNKDNTNVEEPTKVESSENVTSDQASESNTTTQDIANTTVETKKSNLIIL</sequence>
<reference evidence="5 7" key="1">
    <citation type="submission" date="2012-06" db="EMBL/GenBank/DDBJ databases">
        <title>Draft genome sequence of Lactobacillus gigeriorum CRBIP 24.85T, isolated from chicken crop.</title>
        <authorList>
            <person name="Cousin S."/>
            <person name="Ma L."/>
            <person name="Creno S."/>
            <person name="Clermont D."/>
            <person name="Loux V."/>
            <person name="Bizet C."/>
            <person name="Bouchier C."/>
        </authorList>
    </citation>
    <scope>NUCLEOTIDE SEQUENCE [LARGE SCALE GENOMIC DNA]</scope>
    <source>
        <strain evidence="7">CRBIP 24.85T</strain>
        <strain evidence="5">Type strain: CRBIP 24.85</strain>
    </source>
</reference>
<feature type="chain" id="PRO_5009961992" description="YSIRK Gram-positive signal peptide domain-containing protein" evidence="3">
    <location>
        <begin position="37"/>
        <end position="113"/>
    </location>
</feature>
<feature type="signal peptide" evidence="3">
    <location>
        <begin position="1"/>
        <end position="36"/>
    </location>
</feature>
<evidence type="ECO:0000256" key="1">
    <source>
        <dbReference type="ARBA" id="ARBA00022729"/>
    </source>
</evidence>
<evidence type="ECO:0000313" key="5">
    <source>
        <dbReference type="EMBL" id="CCI87043.1"/>
    </source>
</evidence>
<dbReference type="Pfam" id="PF04650">
    <property type="entry name" value="YSIRK_signal"/>
    <property type="match status" value="1"/>
</dbReference>
<dbReference type="OrthoDB" id="2315779at2"/>
<dbReference type="PATRIC" id="fig|1423751.3.peg.1005"/>
<dbReference type="NCBIfam" id="TIGR01168">
    <property type="entry name" value="YSIRK_signal"/>
    <property type="match status" value="1"/>
</dbReference>
<dbReference type="STRING" id="1423751.FC38_GL000969"/>
<proteinExistence type="predicted"/>
<feature type="compositionally biased region" description="Polar residues" evidence="2">
    <location>
        <begin position="38"/>
        <end position="49"/>
    </location>
</feature>
<dbReference type="AlphaFoldDB" id="I7LFW9"/>
<feature type="domain" description="YSIRK Gram-positive signal peptide" evidence="4">
    <location>
        <begin position="4"/>
        <end position="28"/>
    </location>
</feature>
<dbReference type="Proteomes" id="UP000009326">
    <property type="component" value="Unassembled WGS sequence"/>
</dbReference>
<keyword evidence="8" id="KW-1185">Reference proteome</keyword>
<dbReference type="Proteomes" id="UP000051521">
    <property type="component" value="Unassembled WGS sequence"/>
</dbReference>
<protein>
    <recommendedName>
        <fullName evidence="4">YSIRK Gram-positive signal peptide domain-containing protein</fullName>
    </recommendedName>
</protein>
<feature type="compositionally biased region" description="Polar residues" evidence="2">
    <location>
        <begin position="80"/>
        <end position="103"/>
    </location>
</feature>
<evidence type="ECO:0000313" key="6">
    <source>
        <dbReference type="EMBL" id="KRN10571.1"/>
    </source>
</evidence>
<feature type="region of interest" description="Disordered" evidence="2">
    <location>
        <begin position="31"/>
        <end position="113"/>
    </location>
</feature>
<dbReference type="InterPro" id="IPR005877">
    <property type="entry name" value="YSIRK_signal_dom"/>
</dbReference>
<dbReference type="RefSeq" id="WP_008473155.1">
    <property type="nucleotide sequence ID" value="NZ_AYZO01000029.1"/>
</dbReference>
<dbReference type="EMBL" id="AYZO01000029">
    <property type="protein sequence ID" value="KRN10571.1"/>
    <property type="molecule type" value="Genomic_DNA"/>
</dbReference>
<evidence type="ECO:0000256" key="2">
    <source>
        <dbReference type="SAM" id="MobiDB-lite"/>
    </source>
</evidence>